<feature type="transmembrane region" description="Helical" evidence="2">
    <location>
        <begin position="138"/>
        <end position="159"/>
    </location>
</feature>
<dbReference type="Xenbase" id="XB-GENE-29096027">
    <property type="gene designation" value="LOC116410339"/>
</dbReference>
<keyword evidence="3" id="KW-1185">Reference proteome</keyword>
<evidence type="ECO:0000313" key="3">
    <source>
        <dbReference type="Proteomes" id="UP000008143"/>
    </source>
</evidence>
<feature type="transmembrane region" description="Helical" evidence="2">
    <location>
        <begin position="20"/>
        <end position="41"/>
    </location>
</feature>
<feature type="region of interest" description="Disordered" evidence="1">
    <location>
        <begin position="260"/>
        <end position="293"/>
    </location>
</feature>
<dbReference type="AlphaFoldDB" id="A0A8J1JF12"/>
<evidence type="ECO:0000256" key="1">
    <source>
        <dbReference type="SAM" id="MobiDB-lite"/>
    </source>
</evidence>
<dbReference type="Proteomes" id="UP000008143">
    <property type="component" value="Chromosome 4"/>
</dbReference>
<dbReference type="GeneID" id="116410339"/>
<keyword evidence="2" id="KW-0472">Membrane</keyword>
<accession>A0A8J1JF12</accession>
<dbReference type="AGR" id="Xenbase:XB-GENE-29096027"/>
<keyword evidence="2" id="KW-1133">Transmembrane helix</keyword>
<evidence type="ECO:0000313" key="5">
    <source>
        <dbReference type="Xenbase" id="XB-GENE-29096027"/>
    </source>
</evidence>
<dbReference type="RefSeq" id="XP_031756464.1">
    <property type="nucleotide sequence ID" value="XM_031900604.1"/>
</dbReference>
<name>A0A8J1JF12_XENTR</name>
<feature type="transmembrane region" description="Helical" evidence="2">
    <location>
        <begin position="97"/>
        <end position="118"/>
    </location>
</feature>
<keyword evidence="2" id="KW-0812">Transmembrane</keyword>
<proteinExistence type="predicted"/>
<evidence type="ECO:0000256" key="2">
    <source>
        <dbReference type="SAM" id="Phobius"/>
    </source>
</evidence>
<dbReference type="OrthoDB" id="10371969at2759"/>
<reference evidence="4" key="1">
    <citation type="submission" date="2025-08" db="UniProtKB">
        <authorList>
            <consortium name="RefSeq"/>
        </authorList>
    </citation>
    <scope>IDENTIFICATION</scope>
    <source>
        <strain evidence="4">Nigerian</strain>
        <tissue evidence="4">Liver and blood</tissue>
    </source>
</reference>
<organism evidence="3 4">
    <name type="scientific">Xenopus tropicalis</name>
    <name type="common">Western clawed frog</name>
    <name type="synonym">Silurana tropicalis</name>
    <dbReference type="NCBI Taxonomy" id="8364"/>
    <lineage>
        <taxon>Eukaryota</taxon>
        <taxon>Metazoa</taxon>
        <taxon>Chordata</taxon>
        <taxon>Craniata</taxon>
        <taxon>Vertebrata</taxon>
        <taxon>Euteleostomi</taxon>
        <taxon>Amphibia</taxon>
        <taxon>Batrachia</taxon>
        <taxon>Anura</taxon>
        <taxon>Pipoidea</taxon>
        <taxon>Pipidae</taxon>
        <taxon>Xenopodinae</taxon>
        <taxon>Xenopus</taxon>
        <taxon>Silurana</taxon>
    </lineage>
</organism>
<dbReference type="OMA" id="ECHSSEN"/>
<gene>
    <name evidence="4 5" type="primary">LOC116410339</name>
</gene>
<sequence length="342" mass="38781">MASSSYVLVIMSSFTYTAYQLAYISLLASCVTRLLLFITLFNSHGGRILHSMKLYEEKYRRICKAAGWVSSGLFIGLCEGRQNVTSVLLSINISLFFSNWILPTMIPIIQLVLFRFVLDKYRGFRLRFNPKNVIGEFIVLFFYVLYCAFIGSLSIILIFSMKTALLYYSISSYFYGFMPWHISLQWILLYLFYVAITDTFLFISGATLLSEGSTNVPVKKSENCATNVKPAMQADPIDRNMSSFHPTAINTSEVPLNAEPQECHSSEDSTHSHVKASPANPTTLKLLTPEPNPNVEHLTSAATQSAQPFSDHWLSRIKRGLKIYKTKKNNRHVTKQCKNKIV</sequence>
<evidence type="ECO:0000313" key="4">
    <source>
        <dbReference type="RefSeq" id="XP_031756464.1"/>
    </source>
</evidence>
<feature type="compositionally biased region" description="Basic and acidic residues" evidence="1">
    <location>
        <begin position="261"/>
        <end position="271"/>
    </location>
</feature>
<dbReference type="KEGG" id="xtr:116410339"/>
<protein>
    <submittedName>
        <fullName evidence="4">Uncharacterized protein LOC116410339 isoform X1</fullName>
    </submittedName>
</protein>